<dbReference type="CDD" id="cd06993">
    <property type="entry name" value="cupin_CENP-C_C"/>
    <property type="match status" value="1"/>
</dbReference>
<evidence type="ECO:0000259" key="8">
    <source>
        <dbReference type="Pfam" id="PF11699"/>
    </source>
</evidence>
<evidence type="ECO:0000256" key="6">
    <source>
        <dbReference type="ARBA" id="ARBA00075033"/>
    </source>
</evidence>
<dbReference type="InterPro" id="IPR025974">
    <property type="entry name" value="Mif2/CENP-C_cupin"/>
</dbReference>
<keyword evidence="10" id="KW-1185">Reference proteome</keyword>
<reference evidence="9" key="1">
    <citation type="submission" date="2020-11" db="EMBL/GenBank/DDBJ databases">
        <authorList>
            <consortium name="DOE Joint Genome Institute"/>
            <person name="Ahrendt S."/>
            <person name="Riley R."/>
            <person name="Andreopoulos W."/>
            <person name="Labutti K."/>
            <person name="Pangilinan J."/>
            <person name="Ruiz-Duenas F.J."/>
            <person name="Barrasa J.M."/>
            <person name="Sanchez-Garcia M."/>
            <person name="Camarero S."/>
            <person name="Miyauchi S."/>
            <person name="Serrano A."/>
            <person name="Linde D."/>
            <person name="Babiker R."/>
            <person name="Drula E."/>
            <person name="Ayuso-Fernandez I."/>
            <person name="Pacheco R."/>
            <person name="Padilla G."/>
            <person name="Ferreira P."/>
            <person name="Barriuso J."/>
            <person name="Kellner H."/>
            <person name="Castanera R."/>
            <person name="Alfaro M."/>
            <person name="Ramirez L."/>
            <person name="Pisabarro A.G."/>
            <person name="Kuo A."/>
            <person name="Tritt A."/>
            <person name="Lipzen A."/>
            <person name="He G."/>
            <person name="Yan M."/>
            <person name="Ng V."/>
            <person name="Cullen D."/>
            <person name="Martin F."/>
            <person name="Rosso M.-N."/>
            <person name="Henrissat B."/>
            <person name="Hibbett D."/>
            <person name="Martinez A.T."/>
            <person name="Grigoriev I.V."/>
        </authorList>
    </citation>
    <scope>NUCLEOTIDE SEQUENCE</scope>
    <source>
        <strain evidence="9">AH 40177</strain>
    </source>
</reference>
<dbReference type="SUPFAM" id="SSF51182">
    <property type="entry name" value="RmlC-like cupins"/>
    <property type="match status" value="1"/>
</dbReference>
<dbReference type="InterPro" id="IPR028386">
    <property type="entry name" value="CENP-C/Mif2/cnp3"/>
</dbReference>
<feature type="compositionally biased region" description="Low complexity" evidence="7">
    <location>
        <begin position="543"/>
        <end position="556"/>
    </location>
</feature>
<dbReference type="EMBL" id="JADNRY010000003">
    <property type="protein sequence ID" value="KAF9077708.1"/>
    <property type="molecule type" value="Genomic_DNA"/>
</dbReference>
<dbReference type="OrthoDB" id="1939643at2759"/>
<dbReference type="AlphaFoldDB" id="A0A9P5Q8X4"/>
<feature type="region of interest" description="Disordered" evidence="7">
    <location>
        <begin position="53"/>
        <end position="320"/>
    </location>
</feature>
<gene>
    <name evidence="9" type="ORF">BDP27DRAFT_1311540</name>
</gene>
<feature type="compositionally biased region" description="Acidic residues" evidence="7">
    <location>
        <begin position="387"/>
        <end position="396"/>
    </location>
</feature>
<accession>A0A9P5Q8X4</accession>
<evidence type="ECO:0000313" key="9">
    <source>
        <dbReference type="EMBL" id="KAF9077708.1"/>
    </source>
</evidence>
<feature type="compositionally biased region" description="Polar residues" evidence="7">
    <location>
        <begin position="97"/>
        <end position="107"/>
    </location>
</feature>
<dbReference type="InterPro" id="IPR011051">
    <property type="entry name" value="RmlC_Cupin_sf"/>
</dbReference>
<feature type="region of interest" description="Disordered" evidence="7">
    <location>
        <begin position="347"/>
        <end position="398"/>
    </location>
</feature>
<evidence type="ECO:0000256" key="5">
    <source>
        <dbReference type="ARBA" id="ARBA00057947"/>
    </source>
</evidence>
<dbReference type="InterPro" id="IPR014710">
    <property type="entry name" value="RmlC-like_jellyroll"/>
</dbReference>
<name>A0A9P5Q8X4_9AGAR</name>
<organism evidence="9 10">
    <name type="scientific">Rhodocollybia butyracea</name>
    <dbReference type="NCBI Taxonomy" id="206335"/>
    <lineage>
        <taxon>Eukaryota</taxon>
        <taxon>Fungi</taxon>
        <taxon>Dikarya</taxon>
        <taxon>Basidiomycota</taxon>
        <taxon>Agaricomycotina</taxon>
        <taxon>Agaricomycetes</taxon>
        <taxon>Agaricomycetidae</taxon>
        <taxon>Agaricales</taxon>
        <taxon>Marasmiineae</taxon>
        <taxon>Omphalotaceae</taxon>
        <taxon>Rhodocollybia</taxon>
    </lineage>
</organism>
<dbReference type="PANTHER" id="PTHR16684">
    <property type="entry name" value="CENTROMERE PROTEIN C"/>
    <property type="match status" value="1"/>
</dbReference>
<comment type="similarity">
    <text evidence="2">Belongs to the CENP-C/MIF2 family.</text>
</comment>
<keyword evidence="4" id="KW-0539">Nucleus</keyword>
<dbReference type="GO" id="GO:0005634">
    <property type="term" value="C:nucleus"/>
    <property type="evidence" value="ECO:0007669"/>
    <property type="project" value="UniProtKB-SubCell"/>
</dbReference>
<feature type="compositionally biased region" description="Basic and acidic residues" evidence="7">
    <location>
        <begin position="293"/>
        <end position="307"/>
    </location>
</feature>
<feature type="domain" description="Mif2/CENP-C cupin" evidence="8">
    <location>
        <begin position="438"/>
        <end position="521"/>
    </location>
</feature>
<feature type="compositionally biased region" description="Acidic residues" evidence="7">
    <location>
        <begin position="75"/>
        <end position="90"/>
    </location>
</feature>
<feature type="compositionally biased region" description="Polar residues" evidence="7">
    <location>
        <begin position="147"/>
        <end position="156"/>
    </location>
</feature>
<protein>
    <recommendedName>
        <fullName evidence="6">CENP-C homolog</fullName>
    </recommendedName>
</protein>
<dbReference type="GO" id="GO:0051382">
    <property type="term" value="P:kinetochore assembly"/>
    <property type="evidence" value="ECO:0007669"/>
    <property type="project" value="InterPro"/>
</dbReference>
<dbReference type="Proteomes" id="UP000772434">
    <property type="component" value="Unassembled WGS sequence"/>
</dbReference>
<comment type="subcellular location">
    <subcellularLocation>
        <location evidence="1">Nucleus</location>
    </subcellularLocation>
</comment>
<dbReference type="GO" id="GO:0051315">
    <property type="term" value="P:attachment of mitotic spindle microtubules to kinetochore"/>
    <property type="evidence" value="ECO:0007669"/>
    <property type="project" value="TreeGrafter"/>
</dbReference>
<evidence type="ECO:0000256" key="4">
    <source>
        <dbReference type="ARBA" id="ARBA00023242"/>
    </source>
</evidence>
<evidence type="ECO:0000256" key="1">
    <source>
        <dbReference type="ARBA" id="ARBA00004123"/>
    </source>
</evidence>
<keyword evidence="3" id="KW-0238">DNA-binding</keyword>
<dbReference type="GO" id="GO:0051455">
    <property type="term" value="P:spindle attachment to meiosis I kinetochore"/>
    <property type="evidence" value="ECO:0007669"/>
    <property type="project" value="TreeGrafter"/>
</dbReference>
<sequence length="565" mass="63708">MPEARPRQSSISARLRPPKAHIPYRGDTLEVTKKTGIKVAHNPGSDDFEAYEHFAKQADKMTPYKVKGRKKNDPPQEEEQEDEGDSDMEIDSPMNYIANSRQPTSPISRVGFMSRPVARISGNQFDELPSPRTRSATKSRRSTFTTGPSHLSQQLLASDDDPVSARTRRTTNGYEDDMSIDTGFVDDDQHLSFTELDQDVADDDDEQEEEEPHVESPPRKKRKSDEPSPKRNKGKNVEREVSPEELPPATQSPDPEQLDPAVDESAEEEEEQVPVSAKKTKLDKGKAKAKGKTRGETRKESHREGVRRSQRRPIKPLDWWRNEKYVYERPAQGSTLVPHIKEIIRIPEEPKEPLGKHKRKRGRSRTAQPMGKDKPNREGGLNRGESAVDDNPEEGWDDKTPAVSMVIDWKTKEPCDKRITCLAKNVKPQPAIGNEWFFQRIFGDDSFIAAGQLIIPVHKRKPSKTTKDNTYIFYVIEGAINLKVYEKSMILCTGAMFMIPRGNTYFIENIGERDAKLFFTQARKEDRDAAEGSASPRKVSVRPSSEAAPPKAPASKTGKRATTAT</sequence>
<evidence type="ECO:0000313" key="10">
    <source>
        <dbReference type="Proteomes" id="UP000772434"/>
    </source>
</evidence>
<feature type="region of interest" description="Disordered" evidence="7">
    <location>
        <begin position="526"/>
        <end position="565"/>
    </location>
</feature>
<dbReference type="FunFam" id="2.60.120.10:FF:000033">
    <property type="entry name" value="Centromere protein C 1"/>
    <property type="match status" value="1"/>
</dbReference>
<evidence type="ECO:0000256" key="3">
    <source>
        <dbReference type="ARBA" id="ARBA00023125"/>
    </source>
</evidence>
<dbReference type="Pfam" id="PF11699">
    <property type="entry name" value="CENP-C_C"/>
    <property type="match status" value="1"/>
</dbReference>
<comment type="caution">
    <text evidence="9">The sequence shown here is derived from an EMBL/GenBank/DDBJ whole genome shotgun (WGS) entry which is preliminary data.</text>
</comment>
<feature type="compositionally biased region" description="Acidic residues" evidence="7">
    <location>
        <begin position="261"/>
        <end position="272"/>
    </location>
</feature>
<dbReference type="PANTHER" id="PTHR16684:SF11">
    <property type="entry name" value="CENTROMERE PROTEIN C"/>
    <property type="match status" value="1"/>
</dbReference>
<feature type="compositionally biased region" description="Acidic residues" evidence="7">
    <location>
        <begin position="196"/>
        <end position="212"/>
    </location>
</feature>
<feature type="compositionally biased region" description="Basic and acidic residues" evidence="7">
    <location>
        <begin position="213"/>
        <end position="242"/>
    </location>
</feature>
<comment type="function">
    <text evidence="5">Component of the kinetochore, a multiprotein complex that assembles on centromeric DNA and attaches chromosomes to spindle microtubules, mediating chromosome segregation and sister chromatid segregation during meiosis and mitosis. Component of the inner kinetochore constitutive centromere-associated network (CCAN), which serves as a structural platform for outer kinetochore assembly.</text>
</comment>
<evidence type="ECO:0000256" key="7">
    <source>
        <dbReference type="SAM" id="MobiDB-lite"/>
    </source>
</evidence>
<dbReference type="GO" id="GO:0019237">
    <property type="term" value="F:centromeric DNA binding"/>
    <property type="evidence" value="ECO:0007669"/>
    <property type="project" value="InterPro"/>
</dbReference>
<proteinExistence type="inferred from homology"/>
<evidence type="ECO:0000256" key="2">
    <source>
        <dbReference type="ARBA" id="ARBA00010291"/>
    </source>
</evidence>
<feature type="region of interest" description="Disordered" evidence="7">
    <location>
        <begin position="1"/>
        <end position="28"/>
    </location>
</feature>
<dbReference type="GO" id="GO:0000776">
    <property type="term" value="C:kinetochore"/>
    <property type="evidence" value="ECO:0007669"/>
    <property type="project" value="InterPro"/>
</dbReference>
<dbReference type="Gene3D" id="2.60.120.10">
    <property type="entry name" value="Jelly Rolls"/>
    <property type="match status" value="1"/>
</dbReference>